<evidence type="ECO:0000256" key="1">
    <source>
        <dbReference type="ARBA" id="ARBA00022527"/>
    </source>
</evidence>
<keyword evidence="5" id="KW-0067">ATP-binding</keyword>
<feature type="domain" description="Protein kinase" evidence="7">
    <location>
        <begin position="74"/>
        <end position="357"/>
    </location>
</feature>
<dbReference type="PANTHER" id="PTHR24345">
    <property type="entry name" value="SERINE/THREONINE-PROTEIN KINASE PLK"/>
    <property type="match status" value="1"/>
</dbReference>
<dbReference type="GO" id="GO:0005524">
    <property type="term" value="F:ATP binding"/>
    <property type="evidence" value="ECO:0007669"/>
    <property type="project" value="UniProtKB-KW"/>
</dbReference>
<dbReference type="Gene3D" id="1.10.510.10">
    <property type="entry name" value="Transferase(Phosphotransferase) domain 1"/>
    <property type="match status" value="1"/>
</dbReference>
<evidence type="ECO:0000313" key="9">
    <source>
        <dbReference type="Proteomes" id="UP000009168"/>
    </source>
</evidence>
<evidence type="ECO:0000256" key="5">
    <source>
        <dbReference type="ARBA" id="ARBA00022840"/>
    </source>
</evidence>
<organism evidence="8 9">
    <name type="scientific">Tetrahymena thermophila (strain SB210)</name>
    <dbReference type="NCBI Taxonomy" id="312017"/>
    <lineage>
        <taxon>Eukaryota</taxon>
        <taxon>Sar</taxon>
        <taxon>Alveolata</taxon>
        <taxon>Ciliophora</taxon>
        <taxon>Intramacronucleata</taxon>
        <taxon>Oligohymenophorea</taxon>
        <taxon>Hymenostomatida</taxon>
        <taxon>Tetrahymenina</taxon>
        <taxon>Tetrahymenidae</taxon>
        <taxon>Tetrahymena</taxon>
    </lineage>
</organism>
<dbReference type="EMBL" id="GG662265">
    <property type="protein sequence ID" value="EAS06637.3"/>
    <property type="molecule type" value="Genomic_DNA"/>
</dbReference>
<accession>Q24FT3</accession>
<dbReference type="InterPro" id="IPR000719">
    <property type="entry name" value="Prot_kinase_dom"/>
</dbReference>
<keyword evidence="6" id="KW-0175">Coiled coil</keyword>
<sequence length="561" mass="66180">MDNWSQLQQRENIKLKLIQHIQNRQKIKQMYADKGIQMLNKEQQLVSQVQQPNMSSEQSDIFDTMVDELRLLGYDQFKYLGKGGQGLVLLAKQKQSNRRYAIKGVKVKDKKGILDENTLKEVQQEINTLNQCKGSPYVANFIGQIEGQQFIYLVLTECLGSLSELIKQTQNGVLNEITAIKYAKDIAEGLDFIHSRNCVVNDIKMDNILIDYNGNAVVSDFGYANKTGQSGYSFEQYKGNFDCQAPECFTQFDIYSKKYKEQGVDVKQKPSPRSEAFSLGYLIYIMIQGWNLDLVVNKHIPLKYNEYFQSFVYKKQLQYIIDGLTKFKPRERLEIKEVLIILKGIISFEFQLDSKFIEVIDDGAAQDIIKSFNSDIEFIQGYEKKFYPIIQNEQDLIQQLNSEIHEHIKQQNEVISKQKQEIQNLEDEINDLLLKDQQINQQQIIQPFIQNQQANSNQVINQHAEMEQQQGQNDNFLNQYRDFTTFWNSLQKEVESKYQYKLIEQLYQSFNFHQQLFQLIQSIQCSVFYYKIEKIIRFKLFYNRFYLINWHSYYLFSFILN</sequence>
<evidence type="ECO:0000256" key="2">
    <source>
        <dbReference type="ARBA" id="ARBA00022679"/>
    </source>
</evidence>
<protein>
    <submittedName>
        <fullName evidence="8">Kinase domain protein</fullName>
    </submittedName>
</protein>
<proteinExistence type="predicted"/>
<dbReference type="OrthoDB" id="371082at2759"/>
<evidence type="ECO:0000256" key="6">
    <source>
        <dbReference type="SAM" id="Coils"/>
    </source>
</evidence>
<evidence type="ECO:0000259" key="7">
    <source>
        <dbReference type="PROSITE" id="PS50011"/>
    </source>
</evidence>
<evidence type="ECO:0000256" key="3">
    <source>
        <dbReference type="ARBA" id="ARBA00022741"/>
    </source>
</evidence>
<dbReference type="PANTHER" id="PTHR24345:SF0">
    <property type="entry name" value="CELL CYCLE SERINE_THREONINE-PROTEIN KINASE CDC5_MSD2"/>
    <property type="match status" value="1"/>
</dbReference>
<reference evidence="9" key="1">
    <citation type="journal article" date="2006" name="PLoS Biol.">
        <title>Macronuclear genome sequence of the ciliate Tetrahymena thermophila, a model eukaryote.</title>
        <authorList>
            <person name="Eisen J.A."/>
            <person name="Coyne R.S."/>
            <person name="Wu M."/>
            <person name="Wu D."/>
            <person name="Thiagarajan M."/>
            <person name="Wortman J.R."/>
            <person name="Badger J.H."/>
            <person name="Ren Q."/>
            <person name="Amedeo P."/>
            <person name="Jones K.M."/>
            <person name="Tallon L.J."/>
            <person name="Delcher A.L."/>
            <person name="Salzberg S.L."/>
            <person name="Silva J.C."/>
            <person name="Haas B.J."/>
            <person name="Majoros W.H."/>
            <person name="Farzad M."/>
            <person name="Carlton J.M."/>
            <person name="Smith R.K. Jr."/>
            <person name="Garg J."/>
            <person name="Pearlman R.E."/>
            <person name="Karrer K.M."/>
            <person name="Sun L."/>
            <person name="Manning G."/>
            <person name="Elde N.C."/>
            <person name="Turkewitz A.P."/>
            <person name="Asai D.J."/>
            <person name="Wilkes D.E."/>
            <person name="Wang Y."/>
            <person name="Cai H."/>
            <person name="Collins K."/>
            <person name="Stewart B.A."/>
            <person name="Lee S.R."/>
            <person name="Wilamowska K."/>
            <person name="Weinberg Z."/>
            <person name="Ruzzo W.L."/>
            <person name="Wloga D."/>
            <person name="Gaertig J."/>
            <person name="Frankel J."/>
            <person name="Tsao C.-C."/>
            <person name="Gorovsky M.A."/>
            <person name="Keeling P.J."/>
            <person name="Waller R.F."/>
            <person name="Patron N.J."/>
            <person name="Cherry J.M."/>
            <person name="Stover N.A."/>
            <person name="Krieger C.J."/>
            <person name="del Toro C."/>
            <person name="Ryder H.F."/>
            <person name="Williamson S.C."/>
            <person name="Barbeau R.A."/>
            <person name="Hamilton E.P."/>
            <person name="Orias E."/>
        </authorList>
    </citation>
    <scope>NUCLEOTIDE SEQUENCE [LARGE SCALE GENOMIC DNA]</scope>
    <source>
        <strain evidence="9">SB210</strain>
    </source>
</reference>
<dbReference type="GO" id="GO:0005634">
    <property type="term" value="C:nucleus"/>
    <property type="evidence" value="ECO:0007669"/>
    <property type="project" value="TreeGrafter"/>
</dbReference>
<gene>
    <name evidence="8" type="ORF">TTHERM_01515340</name>
</gene>
<dbReference type="SUPFAM" id="SSF56112">
    <property type="entry name" value="Protein kinase-like (PK-like)"/>
    <property type="match status" value="1"/>
</dbReference>
<name>Q24FT3_TETTS</name>
<dbReference type="GO" id="GO:0004674">
    <property type="term" value="F:protein serine/threonine kinase activity"/>
    <property type="evidence" value="ECO:0007669"/>
    <property type="project" value="UniProtKB-KW"/>
</dbReference>
<evidence type="ECO:0000313" key="8">
    <source>
        <dbReference type="EMBL" id="EAS06637.3"/>
    </source>
</evidence>
<feature type="coiled-coil region" evidence="6">
    <location>
        <begin position="390"/>
        <end position="469"/>
    </location>
</feature>
<keyword evidence="1" id="KW-0723">Serine/threonine-protein kinase</keyword>
<keyword evidence="3" id="KW-0547">Nucleotide-binding</keyword>
<dbReference type="InParanoid" id="Q24FT3"/>
<dbReference type="RefSeq" id="XP_001026882.3">
    <property type="nucleotide sequence ID" value="XM_001026882.3"/>
</dbReference>
<dbReference type="Proteomes" id="UP000009168">
    <property type="component" value="Unassembled WGS sequence"/>
</dbReference>
<dbReference type="AlphaFoldDB" id="Q24FT3"/>
<dbReference type="GeneID" id="7845915"/>
<keyword evidence="9" id="KW-1185">Reference proteome</keyword>
<dbReference type="Gene3D" id="3.30.200.20">
    <property type="entry name" value="Phosphorylase Kinase, domain 1"/>
    <property type="match status" value="1"/>
</dbReference>
<keyword evidence="2" id="KW-0808">Transferase</keyword>
<dbReference type="STRING" id="312017.Q24FT3"/>
<dbReference type="HOGENOM" id="CLU_724598_0_0_1"/>
<dbReference type="KEGG" id="tet:TTHERM_01515340"/>
<evidence type="ECO:0000256" key="4">
    <source>
        <dbReference type="ARBA" id="ARBA00022777"/>
    </source>
</evidence>
<dbReference type="Pfam" id="PF00069">
    <property type="entry name" value="Pkinase"/>
    <property type="match status" value="1"/>
</dbReference>
<dbReference type="InterPro" id="IPR011009">
    <property type="entry name" value="Kinase-like_dom_sf"/>
</dbReference>
<keyword evidence="4 8" id="KW-0418">Kinase</keyword>
<dbReference type="PROSITE" id="PS50011">
    <property type="entry name" value="PROTEIN_KINASE_DOM"/>
    <property type="match status" value="1"/>
</dbReference>
<dbReference type="SMART" id="SM00220">
    <property type="entry name" value="S_TKc"/>
    <property type="match status" value="1"/>
</dbReference>